<evidence type="ECO:0000313" key="4">
    <source>
        <dbReference type="Proteomes" id="UP000276899"/>
    </source>
</evidence>
<dbReference type="STRING" id="1278298.GCA_000428685_02122"/>
<evidence type="ECO:0000313" key="3">
    <source>
        <dbReference type="EMBL" id="VEG73856.1"/>
    </source>
</evidence>
<dbReference type="EMBL" id="LR134363">
    <property type="protein sequence ID" value="VEG73856.1"/>
    <property type="molecule type" value="Genomic_DNA"/>
</dbReference>
<evidence type="ECO:0000256" key="2">
    <source>
        <dbReference type="SAM" id="Phobius"/>
    </source>
</evidence>
<keyword evidence="4" id="KW-1185">Reference proteome</keyword>
<dbReference type="KEGG" id="asla:NCTC11923_00470"/>
<reference evidence="3 4" key="1">
    <citation type="submission" date="2018-12" db="EMBL/GenBank/DDBJ databases">
        <authorList>
            <consortium name="Pathogen Informatics"/>
        </authorList>
    </citation>
    <scope>NUCLEOTIDE SEQUENCE [LARGE SCALE GENOMIC DNA]</scope>
    <source>
        <strain evidence="3 4">NCTC11923</strain>
    </source>
</reference>
<organism evidence="3 4">
    <name type="scientific">Actinomyces slackii</name>
    <dbReference type="NCBI Taxonomy" id="52774"/>
    <lineage>
        <taxon>Bacteria</taxon>
        <taxon>Bacillati</taxon>
        <taxon>Actinomycetota</taxon>
        <taxon>Actinomycetes</taxon>
        <taxon>Actinomycetales</taxon>
        <taxon>Actinomycetaceae</taxon>
        <taxon>Actinomyces</taxon>
    </lineage>
</organism>
<dbReference type="AlphaFoldDB" id="A0A448KAB1"/>
<keyword evidence="2" id="KW-0472">Membrane</keyword>
<name>A0A448KAB1_9ACTO</name>
<dbReference type="Proteomes" id="UP000276899">
    <property type="component" value="Chromosome"/>
</dbReference>
<feature type="transmembrane region" description="Helical" evidence="2">
    <location>
        <begin position="78"/>
        <end position="106"/>
    </location>
</feature>
<protein>
    <recommendedName>
        <fullName evidence="5">DUF4190 domain-containing protein</fullName>
    </recommendedName>
</protein>
<gene>
    <name evidence="3" type="ORF">NCTC11923_00470</name>
</gene>
<sequence>MSTVPPGPYAPGAQAARAQYPSAPAAPAQPVAPVPPALGGATAGLPEGFVFPGTDQVNPVEVFATPGYQSPQPRTDPVAFAALVFALLSFLPGIGLVAAGFGAWALHRLRRSRASGEAMAWLAVVVGTATSVAFLWFLGILALVS</sequence>
<evidence type="ECO:0000256" key="1">
    <source>
        <dbReference type="SAM" id="MobiDB-lite"/>
    </source>
</evidence>
<feature type="compositionally biased region" description="Low complexity" evidence="1">
    <location>
        <begin position="10"/>
        <end position="29"/>
    </location>
</feature>
<evidence type="ECO:0008006" key="5">
    <source>
        <dbReference type="Google" id="ProtNLM"/>
    </source>
</evidence>
<accession>A0A448KAB1</accession>
<dbReference type="RefSeq" id="WP_126412094.1">
    <property type="nucleotide sequence ID" value="NZ_CBCRWE010000066.1"/>
</dbReference>
<feature type="region of interest" description="Disordered" evidence="1">
    <location>
        <begin position="1"/>
        <end position="31"/>
    </location>
</feature>
<feature type="transmembrane region" description="Helical" evidence="2">
    <location>
        <begin position="118"/>
        <end position="144"/>
    </location>
</feature>
<keyword evidence="2" id="KW-1133">Transmembrane helix</keyword>
<keyword evidence="2" id="KW-0812">Transmembrane</keyword>
<proteinExistence type="predicted"/>